<dbReference type="GO" id="GO:0036064">
    <property type="term" value="C:ciliary basal body"/>
    <property type="evidence" value="ECO:0007669"/>
    <property type="project" value="TreeGrafter"/>
</dbReference>
<sequence>SSSKSRDKDKDKDTKDGKEKSKRDDSGKRSKDKDSAKEVGGDAGTRESASAKDRGGESKSSRKKSSGRRKKSPRPEATEGPSAAPQLTNGHAPSSDERREGQMLATKEEHKVNTSQLLINPYSPELQSDDNSIELQHEPRPFDLANVGNEVLEENHEVAPDHVSTPSAAPVAGASSPTMAGGGEGLAEPPAPTETDLAAARALLRSARPGTSRRRPMSSLRRGPAPGADGLGDEPTIRPTTARALANVIIDKATDAAQEDEDDTFVQVNDEDGLSELHDGVPTAPEEAVADEQEGMLVKQLLETKQQLERGGTGSGSRIQSPLVKDSVYSTRDLNVIERIREHIQGVSRGALPMGRLLDLLYDDLDSMLTEFNGWREEYLRCDKELRREMSLAQDALAPLQEELEQLDMEIGRESDALHLLKFEIQQASKKLDKVLDGFVAKA</sequence>
<keyword evidence="4" id="KW-1185">Reference proteome</keyword>
<dbReference type="GO" id="GO:0008017">
    <property type="term" value="F:microtubule binding"/>
    <property type="evidence" value="ECO:0007669"/>
    <property type="project" value="InterPro"/>
</dbReference>
<feature type="non-terminal residue" evidence="3">
    <location>
        <position position="1"/>
    </location>
</feature>
<feature type="compositionally biased region" description="Basic and acidic residues" evidence="1">
    <location>
        <begin position="94"/>
        <end position="112"/>
    </location>
</feature>
<dbReference type="GO" id="GO:0005930">
    <property type="term" value="C:axoneme"/>
    <property type="evidence" value="ECO:0007669"/>
    <property type="project" value="TreeGrafter"/>
</dbReference>
<evidence type="ECO:0000313" key="3">
    <source>
        <dbReference type="EMBL" id="OQR70887.1"/>
    </source>
</evidence>
<dbReference type="InParanoid" id="A0A1V9XBI7"/>
<feature type="region of interest" description="Disordered" evidence="1">
    <location>
        <begin position="157"/>
        <end position="237"/>
    </location>
</feature>
<evidence type="ECO:0000313" key="4">
    <source>
        <dbReference type="Proteomes" id="UP000192247"/>
    </source>
</evidence>
<evidence type="ECO:0000259" key="2">
    <source>
        <dbReference type="Pfam" id="PF17749"/>
    </source>
</evidence>
<gene>
    <name evidence="3" type="ORF">BIW11_11339</name>
</gene>
<feature type="region of interest" description="Disordered" evidence="1">
    <location>
        <begin position="1"/>
        <end position="131"/>
    </location>
</feature>
<reference evidence="3 4" key="1">
    <citation type="journal article" date="2017" name="Gigascience">
        <title>Draft genome of the honey bee ectoparasitic mite, Tropilaelaps mercedesae, is shaped by the parasitic life history.</title>
        <authorList>
            <person name="Dong X."/>
            <person name="Armstrong S.D."/>
            <person name="Xia D."/>
            <person name="Makepeace B.L."/>
            <person name="Darby A.C."/>
            <person name="Kadowaki T."/>
        </authorList>
    </citation>
    <scope>NUCLEOTIDE SEQUENCE [LARGE SCALE GENOMIC DNA]</scope>
    <source>
        <strain evidence="3">Wuxi-XJTLU</strain>
    </source>
</reference>
<feature type="compositionally biased region" description="Basic residues" evidence="1">
    <location>
        <begin position="61"/>
        <end position="72"/>
    </location>
</feature>
<feature type="compositionally biased region" description="Basic and acidic residues" evidence="1">
    <location>
        <begin position="49"/>
        <end position="60"/>
    </location>
</feature>
<dbReference type="PANTHER" id="PTHR31363:SF0">
    <property type="entry name" value="TRAF3-INTERACTING PROTEIN 1"/>
    <property type="match status" value="1"/>
</dbReference>
<dbReference type="Pfam" id="PF17749">
    <property type="entry name" value="MIP-T3_C"/>
    <property type="match status" value="1"/>
</dbReference>
<proteinExistence type="predicted"/>
<dbReference type="InterPro" id="IPR018799">
    <property type="entry name" value="TRAF3IP1"/>
</dbReference>
<comment type="caution">
    <text evidence="3">The sequence shown here is derived from an EMBL/GenBank/DDBJ whole genome shotgun (WGS) entry which is preliminary data.</text>
</comment>
<dbReference type="OrthoDB" id="6514930at2759"/>
<dbReference type="GO" id="GO:0030992">
    <property type="term" value="C:intraciliary transport particle B"/>
    <property type="evidence" value="ECO:0007669"/>
    <property type="project" value="TreeGrafter"/>
</dbReference>
<evidence type="ECO:0000256" key="1">
    <source>
        <dbReference type="SAM" id="MobiDB-lite"/>
    </source>
</evidence>
<protein>
    <submittedName>
        <fullName evidence="3">TRAF3-interacting protein 1-like</fullName>
    </submittedName>
</protein>
<dbReference type="AlphaFoldDB" id="A0A1V9XBI7"/>
<dbReference type="InterPro" id="IPR041476">
    <property type="entry name" value="TRAF3IP1_C"/>
</dbReference>
<dbReference type="GO" id="GO:0070507">
    <property type="term" value="P:regulation of microtubule cytoskeleton organization"/>
    <property type="evidence" value="ECO:0007669"/>
    <property type="project" value="TreeGrafter"/>
</dbReference>
<dbReference type="EMBL" id="MNPL01015843">
    <property type="protein sequence ID" value="OQR70887.1"/>
    <property type="molecule type" value="Genomic_DNA"/>
</dbReference>
<dbReference type="Proteomes" id="UP000192247">
    <property type="component" value="Unassembled WGS sequence"/>
</dbReference>
<feature type="domain" description="TRAF3-interacting protein 1 C-terminal" evidence="2">
    <location>
        <begin position="291"/>
        <end position="436"/>
    </location>
</feature>
<organism evidence="3 4">
    <name type="scientific">Tropilaelaps mercedesae</name>
    <dbReference type="NCBI Taxonomy" id="418985"/>
    <lineage>
        <taxon>Eukaryota</taxon>
        <taxon>Metazoa</taxon>
        <taxon>Ecdysozoa</taxon>
        <taxon>Arthropoda</taxon>
        <taxon>Chelicerata</taxon>
        <taxon>Arachnida</taxon>
        <taxon>Acari</taxon>
        <taxon>Parasitiformes</taxon>
        <taxon>Mesostigmata</taxon>
        <taxon>Gamasina</taxon>
        <taxon>Dermanyssoidea</taxon>
        <taxon>Laelapidae</taxon>
        <taxon>Tropilaelaps</taxon>
    </lineage>
</organism>
<name>A0A1V9XBI7_9ACAR</name>
<feature type="compositionally biased region" description="Low complexity" evidence="1">
    <location>
        <begin position="193"/>
        <end position="208"/>
    </location>
</feature>
<feature type="compositionally biased region" description="Basic and acidic residues" evidence="1">
    <location>
        <begin position="1"/>
        <end position="40"/>
    </location>
</feature>
<dbReference type="GO" id="GO:0060271">
    <property type="term" value="P:cilium assembly"/>
    <property type="evidence" value="ECO:0007669"/>
    <property type="project" value="TreeGrafter"/>
</dbReference>
<dbReference type="PANTHER" id="PTHR31363">
    <property type="entry name" value="TRAF3-INTERACTING PROTEIN 1"/>
    <property type="match status" value="1"/>
</dbReference>
<feature type="compositionally biased region" description="Low complexity" evidence="1">
    <location>
        <begin position="163"/>
        <end position="178"/>
    </location>
</feature>
<dbReference type="GO" id="GO:0042073">
    <property type="term" value="P:intraciliary transport"/>
    <property type="evidence" value="ECO:0007669"/>
    <property type="project" value="TreeGrafter"/>
</dbReference>
<accession>A0A1V9XBI7</accession>
<dbReference type="STRING" id="418985.A0A1V9XBI7"/>